<sequence>MLGPLKNLVNQGSSPPSSNIYNSDNLKKKLTNSLPLFLALVFIAEIGLLARVDLIKNPDLVNYWDESFVYRHGGCFAFCWGGGRCEEWLEREDSVVYSRYFCKEPILISGREELCSVGCKFSLRKKKKKADASFGLHKEEGTAVVLLSMESAHYLTRNEISKALGCHGNHNGNVEKVETLKINK</sequence>
<protein>
    <submittedName>
        <fullName evidence="1">Uncharacterized protein</fullName>
    </submittedName>
</protein>
<reference evidence="1 2" key="1">
    <citation type="journal article" date="2017" name="Nat. Commun.">
        <title>Genome assembly with in vitro proximity ligation data and whole-genome triplication in lettuce.</title>
        <authorList>
            <person name="Reyes-Chin-Wo S."/>
            <person name="Wang Z."/>
            <person name="Yang X."/>
            <person name="Kozik A."/>
            <person name="Arikit S."/>
            <person name="Song C."/>
            <person name="Xia L."/>
            <person name="Froenicke L."/>
            <person name="Lavelle D.O."/>
            <person name="Truco M.J."/>
            <person name="Xia R."/>
            <person name="Zhu S."/>
            <person name="Xu C."/>
            <person name="Xu H."/>
            <person name="Xu X."/>
            <person name="Cox K."/>
            <person name="Korf I."/>
            <person name="Meyers B.C."/>
            <person name="Michelmore R.W."/>
        </authorList>
    </citation>
    <scope>NUCLEOTIDE SEQUENCE [LARGE SCALE GENOMIC DNA]</scope>
    <source>
        <strain evidence="2">cv. Salinas</strain>
        <tissue evidence="1">Seedlings</tissue>
    </source>
</reference>
<evidence type="ECO:0000313" key="1">
    <source>
        <dbReference type="EMBL" id="KAJ0211147.1"/>
    </source>
</evidence>
<gene>
    <name evidence="1" type="ORF">LSAT_V11C400200310</name>
</gene>
<dbReference type="EMBL" id="NBSK02000004">
    <property type="protein sequence ID" value="KAJ0211147.1"/>
    <property type="molecule type" value="Genomic_DNA"/>
</dbReference>
<keyword evidence="2" id="KW-1185">Reference proteome</keyword>
<evidence type="ECO:0000313" key="2">
    <source>
        <dbReference type="Proteomes" id="UP000235145"/>
    </source>
</evidence>
<comment type="caution">
    <text evidence="1">The sequence shown here is derived from an EMBL/GenBank/DDBJ whole genome shotgun (WGS) entry which is preliminary data.</text>
</comment>
<organism evidence="1 2">
    <name type="scientific">Lactuca sativa</name>
    <name type="common">Garden lettuce</name>
    <dbReference type="NCBI Taxonomy" id="4236"/>
    <lineage>
        <taxon>Eukaryota</taxon>
        <taxon>Viridiplantae</taxon>
        <taxon>Streptophyta</taxon>
        <taxon>Embryophyta</taxon>
        <taxon>Tracheophyta</taxon>
        <taxon>Spermatophyta</taxon>
        <taxon>Magnoliopsida</taxon>
        <taxon>eudicotyledons</taxon>
        <taxon>Gunneridae</taxon>
        <taxon>Pentapetalae</taxon>
        <taxon>asterids</taxon>
        <taxon>campanulids</taxon>
        <taxon>Asterales</taxon>
        <taxon>Asteraceae</taxon>
        <taxon>Cichorioideae</taxon>
        <taxon>Cichorieae</taxon>
        <taxon>Lactucinae</taxon>
        <taxon>Lactuca</taxon>
    </lineage>
</organism>
<proteinExistence type="predicted"/>
<dbReference type="AlphaFoldDB" id="A0A9R1VPB6"/>
<accession>A0A9R1VPB6</accession>
<name>A0A9R1VPB6_LACSA</name>
<dbReference type="Proteomes" id="UP000235145">
    <property type="component" value="Unassembled WGS sequence"/>
</dbReference>